<dbReference type="EnsemblProtists" id="EOD36607">
    <property type="protein sequence ID" value="EOD36607"/>
    <property type="gene ID" value="EMIHUDRAFT_70665"/>
</dbReference>
<reference evidence="3" key="1">
    <citation type="journal article" date="2013" name="Nature">
        <title>Pan genome of the phytoplankton Emiliania underpins its global distribution.</title>
        <authorList>
            <person name="Read B.A."/>
            <person name="Kegel J."/>
            <person name="Klute M.J."/>
            <person name="Kuo A."/>
            <person name="Lefebvre S.C."/>
            <person name="Maumus F."/>
            <person name="Mayer C."/>
            <person name="Miller J."/>
            <person name="Monier A."/>
            <person name="Salamov A."/>
            <person name="Young J."/>
            <person name="Aguilar M."/>
            <person name="Claverie J.M."/>
            <person name="Frickenhaus S."/>
            <person name="Gonzalez K."/>
            <person name="Herman E.K."/>
            <person name="Lin Y.C."/>
            <person name="Napier J."/>
            <person name="Ogata H."/>
            <person name="Sarno A.F."/>
            <person name="Shmutz J."/>
            <person name="Schroeder D."/>
            <person name="de Vargas C."/>
            <person name="Verret F."/>
            <person name="von Dassow P."/>
            <person name="Valentin K."/>
            <person name="Van de Peer Y."/>
            <person name="Wheeler G."/>
            <person name="Dacks J.B."/>
            <person name="Delwiche C.F."/>
            <person name="Dyhrman S.T."/>
            <person name="Glockner G."/>
            <person name="John U."/>
            <person name="Richards T."/>
            <person name="Worden A.Z."/>
            <person name="Zhang X."/>
            <person name="Grigoriev I.V."/>
            <person name="Allen A.E."/>
            <person name="Bidle K."/>
            <person name="Borodovsky M."/>
            <person name="Bowler C."/>
            <person name="Brownlee C."/>
            <person name="Cock J.M."/>
            <person name="Elias M."/>
            <person name="Gladyshev V.N."/>
            <person name="Groth M."/>
            <person name="Guda C."/>
            <person name="Hadaegh A."/>
            <person name="Iglesias-Rodriguez M.D."/>
            <person name="Jenkins J."/>
            <person name="Jones B.M."/>
            <person name="Lawson T."/>
            <person name="Leese F."/>
            <person name="Lindquist E."/>
            <person name="Lobanov A."/>
            <person name="Lomsadze A."/>
            <person name="Malik S.B."/>
            <person name="Marsh M.E."/>
            <person name="Mackinder L."/>
            <person name="Mock T."/>
            <person name="Mueller-Roeber B."/>
            <person name="Pagarete A."/>
            <person name="Parker M."/>
            <person name="Probert I."/>
            <person name="Quesneville H."/>
            <person name="Raines C."/>
            <person name="Rensing S.A."/>
            <person name="Riano-Pachon D.M."/>
            <person name="Richier S."/>
            <person name="Rokitta S."/>
            <person name="Shiraiwa Y."/>
            <person name="Soanes D.M."/>
            <person name="van der Giezen M."/>
            <person name="Wahlund T.M."/>
            <person name="Williams B."/>
            <person name="Wilson W."/>
            <person name="Wolfe G."/>
            <person name="Wurch L.L."/>
        </authorList>
    </citation>
    <scope>NUCLEOTIDE SEQUENCE</scope>
</reference>
<dbReference type="Proteomes" id="UP000013827">
    <property type="component" value="Unassembled WGS sequence"/>
</dbReference>
<dbReference type="HOGENOM" id="CLU_2839108_0_0_1"/>
<dbReference type="SUPFAM" id="SSF69593">
    <property type="entry name" value="Glycerol-3-phosphate (1)-acyltransferase"/>
    <property type="match status" value="1"/>
</dbReference>
<dbReference type="STRING" id="2903.R1DNR3"/>
<protein>
    <recommendedName>
        <fullName evidence="1">Phospholipid/glycerol acyltransferase domain-containing protein</fullName>
    </recommendedName>
</protein>
<dbReference type="PANTHER" id="PTHR31605:SF0">
    <property type="entry name" value="GLYCEROL-3-PHOSPHATE O-ACYLTRANSFERASE 1"/>
    <property type="match status" value="1"/>
</dbReference>
<reference evidence="2" key="2">
    <citation type="submission" date="2024-10" db="UniProtKB">
        <authorList>
            <consortium name="EnsemblProtists"/>
        </authorList>
    </citation>
    <scope>IDENTIFICATION</scope>
</reference>
<evidence type="ECO:0000313" key="2">
    <source>
        <dbReference type="EnsemblProtists" id="EOD36607"/>
    </source>
</evidence>
<organism evidence="2 3">
    <name type="scientific">Emiliania huxleyi (strain CCMP1516)</name>
    <dbReference type="NCBI Taxonomy" id="280463"/>
    <lineage>
        <taxon>Eukaryota</taxon>
        <taxon>Haptista</taxon>
        <taxon>Haptophyta</taxon>
        <taxon>Prymnesiophyceae</taxon>
        <taxon>Isochrysidales</taxon>
        <taxon>Noelaerhabdaceae</taxon>
        <taxon>Emiliania</taxon>
    </lineage>
</organism>
<dbReference type="AlphaFoldDB" id="A0A0D3KLH2"/>
<dbReference type="KEGG" id="ehx:EMIHUDRAFT_70665"/>
<dbReference type="GO" id="GO:0004366">
    <property type="term" value="F:glycerol-3-phosphate O-acyltransferase activity"/>
    <property type="evidence" value="ECO:0007669"/>
    <property type="project" value="TreeGrafter"/>
</dbReference>
<evidence type="ECO:0000313" key="3">
    <source>
        <dbReference type="Proteomes" id="UP000013827"/>
    </source>
</evidence>
<dbReference type="GO" id="GO:0016287">
    <property type="term" value="F:glycerone-phosphate O-acyltransferase activity"/>
    <property type="evidence" value="ECO:0007669"/>
    <property type="project" value="TreeGrafter"/>
</dbReference>
<name>A0A0D3KLH2_EMIH1</name>
<proteinExistence type="predicted"/>
<sequence>MQRGGAICLFPEGGSHDQPDLLELKPGVALIALGVSRPVPIVPIGLSYFRGHSIGAKVTVHIGPPI</sequence>
<dbReference type="PaxDb" id="2903-EOD36607"/>
<dbReference type="PANTHER" id="PTHR31605">
    <property type="entry name" value="GLYCEROL-3-PHOSPHATE O-ACYLTRANSFERASE 1"/>
    <property type="match status" value="1"/>
</dbReference>
<feature type="domain" description="Phospholipid/glycerol acyltransferase" evidence="1">
    <location>
        <begin position="1"/>
        <end position="46"/>
    </location>
</feature>
<evidence type="ECO:0000259" key="1">
    <source>
        <dbReference type="Pfam" id="PF01553"/>
    </source>
</evidence>
<keyword evidence="3" id="KW-1185">Reference proteome</keyword>
<dbReference type="InterPro" id="IPR052744">
    <property type="entry name" value="GPAT/DAPAT"/>
</dbReference>
<dbReference type="InterPro" id="IPR002123">
    <property type="entry name" value="Plipid/glycerol_acylTrfase"/>
</dbReference>
<dbReference type="GO" id="GO:0008654">
    <property type="term" value="P:phospholipid biosynthetic process"/>
    <property type="evidence" value="ECO:0007669"/>
    <property type="project" value="TreeGrafter"/>
</dbReference>
<dbReference type="Pfam" id="PF01553">
    <property type="entry name" value="Acyltransferase"/>
    <property type="match status" value="1"/>
</dbReference>
<accession>A0A0D3KLH2</accession>